<feature type="region of interest" description="Disordered" evidence="1">
    <location>
        <begin position="169"/>
        <end position="228"/>
    </location>
</feature>
<proteinExistence type="predicted"/>
<name>A0ABT7Z9N1_9ACTN</name>
<protein>
    <submittedName>
        <fullName evidence="3">DUF461 domain-containing protein</fullName>
    </submittedName>
</protein>
<accession>A0ABT7Z9N1</accession>
<gene>
    <name evidence="3" type="ORF">QWM81_19460</name>
</gene>
<evidence type="ECO:0000313" key="3">
    <source>
        <dbReference type="EMBL" id="MDN3296199.1"/>
    </source>
</evidence>
<dbReference type="Proteomes" id="UP001174050">
    <property type="component" value="Unassembled WGS sequence"/>
</dbReference>
<reference evidence="3" key="1">
    <citation type="submission" date="2023-06" db="EMBL/GenBank/DDBJ databases">
        <title>WGS-Sequencing of Streptomyces ficellus isolate 21 collected from sand in Gara Djebilet Iron Mine in Algeria.</title>
        <authorList>
            <person name="Zegers G.P."/>
            <person name="Gomez A."/>
            <person name="Gueddou A."/>
            <person name="Zahara A.F."/>
            <person name="Worth M."/>
            <person name="Sevigny J.L."/>
            <person name="Tisa L."/>
        </authorList>
    </citation>
    <scope>NUCLEOTIDE SEQUENCE</scope>
    <source>
        <strain evidence="3">AS11</strain>
    </source>
</reference>
<evidence type="ECO:0000313" key="4">
    <source>
        <dbReference type="Proteomes" id="UP001174050"/>
    </source>
</evidence>
<evidence type="ECO:0000256" key="2">
    <source>
        <dbReference type="SAM" id="SignalP"/>
    </source>
</evidence>
<dbReference type="InterPro" id="IPR036182">
    <property type="entry name" value="PCuAC_sf"/>
</dbReference>
<dbReference type="Gene3D" id="2.60.40.1890">
    <property type="entry name" value="PCu(A)C copper chaperone"/>
    <property type="match status" value="1"/>
</dbReference>
<organism evidence="3 4">
    <name type="scientific">Streptomyces ficellus</name>
    <dbReference type="NCBI Taxonomy" id="1977088"/>
    <lineage>
        <taxon>Bacteria</taxon>
        <taxon>Bacillati</taxon>
        <taxon>Actinomycetota</taxon>
        <taxon>Actinomycetes</taxon>
        <taxon>Kitasatosporales</taxon>
        <taxon>Streptomycetaceae</taxon>
        <taxon>Streptomyces</taxon>
    </lineage>
</organism>
<keyword evidence="4" id="KW-1185">Reference proteome</keyword>
<feature type="signal peptide" evidence="2">
    <location>
        <begin position="1"/>
        <end position="26"/>
    </location>
</feature>
<evidence type="ECO:0000256" key="1">
    <source>
        <dbReference type="SAM" id="MobiDB-lite"/>
    </source>
</evidence>
<feature type="compositionally biased region" description="Low complexity" evidence="1">
    <location>
        <begin position="179"/>
        <end position="228"/>
    </location>
</feature>
<keyword evidence="2" id="KW-0732">Signal</keyword>
<dbReference type="EMBL" id="JAUEPL010000030">
    <property type="protein sequence ID" value="MDN3296199.1"/>
    <property type="molecule type" value="Genomic_DNA"/>
</dbReference>
<dbReference type="PROSITE" id="PS51257">
    <property type="entry name" value="PROKAR_LIPOPROTEIN"/>
    <property type="match status" value="1"/>
</dbReference>
<sequence>MSRSLRRGALAATAIVFSIASLSACGAGNDAQTLGVRPDNAAATVGDIKIQNATVITQPKPDAAGPAVVTGMLFNDGSTAETLETIELPGTKVQVKLTDADGSGPITVPAHGSVLLGGKGNASAVIEKGSEAVKAGEAQEVVFRFSETGDVKLRAFVVPATSYFAGYGPADLPEPPAGTPTGSPSGSPADNTPGAPADGGEASSSPSDAAPPDATPSDSASASHGAGH</sequence>
<dbReference type="SUPFAM" id="SSF110087">
    <property type="entry name" value="DR1885-like metal-binding protein"/>
    <property type="match status" value="1"/>
</dbReference>
<comment type="caution">
    <text evidence="3">The sequence shown here is derived from an EMBL/GenBank/DDBJ whole genome shotgun (WGS) entry which is preliminary data.</text>
</comment>
<feature type="chain" id="PRO_5045526949" evidence="2">
    <location>
        <begin position="27"/>
        <end position="228"/>
    </location>
</feature>
<dbReference type="Pfam" id="PF04314">
    <property type="entry name" value="PCuAC"/>
    <property type="match status" value="1"/>
</dbReference>
<dbReference type="RefSeq" id="WP_290113402.1">
    <property type="nucleotide sequence ID" value="NZ_JAUEPL010000030.1"/>
</dbReference>
<dbReference type="InterPro" id="IPR007410">
    <property type="entry name" value="LpqE-like"/>
</dbReference>